<dbReference type="EMBL" id="JAPDFR010000008">
    <property type="protein sequence ID" value="KAK0384616.1"/>
    <property type="molecule type" value="Genomic_DNA"/>
</dbReference>
<evidence type="ECO:0000256" key="1">
    <source>
        <dbReference type="SAM" id="MobiDB-lite"/>
    </source>
</evidence>
<gene>
    <name evidence="2" type="ORF">NLU13_8702</name>
</gene>
<feature type="region of interest" description="Disordered" evidence="1">
    <location>
        <begin position="28"/>
        <end position="51"/>
    </location>
</feature>
<evidence type="ECO:0000313" key="3">
    <source>
        <dbReference type="Proteomes" id="UP001175261"/>
    </source>
</evidence>
<sequence>MSNRKNPIHEAMQDFCDSIESIRAPPRAVLPPIAGSSGTNTKREPVPDFPMSAMRSTLSPYSSNSAFRPASSFGAPYNIPPATAFGAPPTLSVPSINGTTTRPPPRPSAQEELDRIFRLASTEPPPSGTTPIGNNNNTCEPQPIQFRDGVTVKTVPGGGVRVSGHGRLEIELGPFHESSMQGRPLLQVSTGYFSVLVSDVTFCDAEPRN</sequence>
<dbReference type="AlphaFoldDB" id="A0AA39L4W4"/>
<keyword evidence="3" id="KW-1185">Reference proteome</keyword>
<evidence type="ECO:0000313" key="2">
    <source>
        <dbReference type="EMBL" id="KAK0384616.1"/>
    </source>
</evidence>
<comment type="caution">
    <text evidence="2">The sequence shown here is derived from an EMBL/GenBank/DDBJ whole genome shotgun (WGS) entry which is preliminary data.</text>
</comment>
<reference evidence="2" key="1">
    <citation type="submission" date="2022-10" db="EMBL/GenBank/DDBJ databases">
        <title>Determination and structural analysis of whole genome sequence of Sarocladium strictum F4-1.</title>
        <authorList>
            <person name="Hu L."/>
            <person name="Jiang Y."/>
        </authorList>
    </citation>
    <scope>NUCLEOTIDE SEQUENCE</scope>
    <source>
        <strain evidence="2">F4-1</strain>
    </source>
</reference>
<accession>A0AA39L4W4</accession>
<proteinExistence type="predicted"/>
<name>A0AA39L4W4_SARSR</name>
<protein>
    <submittedName>
        <fullName evidence="2">Uncharacterized protein</fullName>
    </submittedName>
</protein>
<organism evidence="2 3">
    <name type="scientific">Sarocladium strictum</name>
    <name type="common">Black bundle disease fungus</name>
    <name type="synonym">Acremonium strictum</name>
    <dbReference type="NCBI Taxonomy" id="5046"/>
    <lineage>
        <taxon>Eukaryota</taxon>
        <taxon>Fungi</taxon>
        <taxon>Dikarya</taxon>
        <taxon>Ascomycota</taxon>
        <taxon>Pezizomycotina</taxon>
        <taxon>Sordariomycetes</taxon>
        <taxon>Hypocreomycetidae</taxon>
        <taxon>Hypocreales</taxon>
        <taxon>Sarocladiaceae</taxon>
        <taxon>Sarocladium</taxon>
    </lineage>
</organism>
<dbReference type="Proteomes" id="UP001175261">
    <property type="component" value="Unassembled WGS sequence"/>
</dbReference>